<evidence type="ECO:0000256" key="3">
    <source>
        <dbReference type="ARBA" id="ARBA00022475"/>
    </source>
</evidence>
<feature type="transmembrane region" description="Helical" evidence="9">
    <location>
        <begin position="767"/>
        <end position="787"/>
    </location>
</feature>
<protein>
    <submittedName>
        <fullName evidence="11">Bifunctional preprotein translocase subunit SecD/SecF</fullName>
    </submittedName>
</protein>
<dbReference type="Proteomes" id="UP000290495">
    <property type="component" value="Chromosome"/>
</dbReference>
<dbReference type="AlphaFoldDB" id="A0A449AQD2"/>
<sequence>MKLLSKIFKLTSWKRLIISALILIAAILSIAFGSVFYLGKNINNSNNYSGGTKIVIGIKSNKKIDSPETLKISKSLSERLKESSGISGITAEPYSSDKIIITKSGHLNDKDLESLINEVVIKPSFIATTTSLKPLFSNRKFNDNSNLDYDNLYLNTIPFKEEGAEYIERNGFNSIKISLNGIEGETEYSKATEYLLNNSESKEILFWLDLKELRDKAISDYPNDWDQANKDLWNFVHVGNTVYTTKQDGQKVENAFKEKELNIESRYLVFRSTINYVHNGPEVYINSNNLTNSQARALVEKINFSLSDYDLQVLSTKKEYVNENKAFLYAMIATLSVFVILSIIQIVNYGILGAVTSISIALYILLTLIIFTAVRGEYSPATITAILLGMLIQFDSSVIWFEKFKERYLNGDSIKKSFINTLRYNSVRIIDSSFVIFISMLIMFYLGGNEIKNFASLSVFWVIISLFGSLLFLKWITTSLATWSKLVNREKLFGINNYDKRFFTSFIQKELNYLKYSKVINILFICLIIISVIVFSIFAGINKDFSSGINTSKDFKNYYVINVYSSDNNAFLFDDLKTQKFMNYVSLQSSLNNQFNHIYAYSINEFKNIKGVTFEVNSINENILNELTKLSNEFSNGILQIENYEIINSSSIYSLKWMMIAISSSLLVIIIYYFIRFGLSFALSFLIIFVIESLIIFIILVLTRIEINNFIFLVIASIFLWSVNEKMIIFSEIKENIKFKYHKQILDKEEIINIANISISRKLKRTIISFISLVIFGIGAIIVSTNINLLNSILLIITLPVLLIFSSYIMINIWTKIYSLSEKRKQKRINNGYWKINKIEEQTFNGINDYI</sequence>
<dbReference type="PANTHER" id="PTHR30081">
    <property type="entry name" value="PROTEIN-EXPORT MEMBRANE PROTEIN SEC"/>
    <property type="match status" value="1"/>
</dbReference>
<feature type="transmembrane region" description="Helical" evidence="9">
    <location>
        <begin position="657"/>
        <end position="675"/>
    </location>
</feature>
<evidence type="ECO:0000256" key="2">
    <source>
        <dbReference type="ARBA" id="ARBA00022448"/>
    </source>
</evidence>
<evidence type="ECO:0000256" key="8">
    <source>
        <dbReference type="ARBA" id="ARBA00023136"/>
    </source>
</evidence>
<evidence type="ECO:0000256" key="7">
    <source>
        <dbReference type="ARBA" id="ARBA00023010"/>
    </source>
</evidence>
<feature type="transmembrane region" description="Helical" evidence="9">
    <location>
        <begin position="458"/>
        <end position="476"/>
    </location>
</feature>
<keyword evidence="3" id="KW-1003">Cell membrane</keyword>
<dbReference type="InterPro" id="IPR022813">
    <property type="entry name" value="SecD/SecF_arch_bac"/>
</dbReference>
<gene>
    <name evidence="11" type="primary">secDF</name>
    <name evidence="11" type="ORF">NCTC10146_00227</name>
</gene>
<evidence type="ECO:0000256" key="9">
    <source>
        <dbReference type="SAM" id="Phobius"/>
    </source>
</evidence>
<evidence type="ECO:0000313" key="12">
    <source>
        <dbReference type="Proteomes" id="UP000290495"/>
    </source>
</evidence>
<proteinExistence type="predicted"/>
<keyword evidence="4 9" id="KW-0812">Transmembrane</keyword>
<evidence type="ECO:0000256" key="5">
    <source>
        <dbReference type="ARBA" id="ARBA00022927"/>
    </source>
</evidence>
<keyword evidence="6 9" id="KW-1133">Transmembrane helix</keyword>
<keyword evidence="5" id="KW-0653">Protein transport</keyword>
<dbReference type="GO" id="GO:0015031">
    <property type="term" value="P:protein transport"/>
    <property type="evidence" value="ECO:0007669"/>
    <property type="project" value="UniProtKB-KW"/>
</dbReference>
<dbReference type="InterPro" id="IPR022645">
    <property type="entry name" value="SecD/SecF_bac"/>
</dbReference>
<feature type="transmembrane region" description="Helical" evidence="9">
    <location>
        <begin position="707"/>
        <end position="724"/>
    </location>
</feature>
<dbReference type="PRINTS" id="PR01755">
    <property type="entry name" value="SECFTRNLCASE"/>
</dbReference>
<name>A0A449AQD2_9BACT</name>
<evidence type="ECO:0000259" key="10">
    <source>
        <dbReference type="Pfam" id="PF02355"/>
    </source>
</evidence>
<dbReference type="InterPro" id="IPR048634">
    <property type="entry name" value="SecD_SecF_C"/>
</dbReference>
<organism evidence="11 12">
    <name type="scientific">Mycoplasmopsis canis</name>
    <dbReference type="NCBI Taxonomy" id="29555"/>
    <lineage>
        <taxon>Bacteria</taxon>
        <taxon>Bacillati</taxon>
        <taxon>Mycoplasmatota</taxon>
        <taxon>Mycoplasmoidales</taxon>
        <taxon>Metamycoplasmataceae</taxon>
        <taxon>Mycoplasmopsis</taxon>
    </lineage>
</organism>
<dbReference type="RefSeq" id="WP_004794610.1">
    <property type="nucleotide sequence ID" value="NZ_LR215010.1"/>
</dbReference>
<keyword evidence="8 9" id="KW-0472">Membrane</keyword>
<dbReference type="GO" id="GO:0005886">
    <property type="term" value="C:plasma membrane"/>
    <property type="evidence" value="ECO:0007669"/>
    <property type="project" value="UniProtKB-SubCell"/>
</dbReference>
<evidence type="ECO:0000256" key="4">
    <source>
        <dbReference type="ARBA" id="ARBA00022692"/>
    </source>
</evidence>
<feature type="transmembrane region" description="Helical" evidence="9">
    <location>
        <begin position="326"/>
        <end position="344"/>
    </location>
</feature>
<reference evidence="11 12" key="1">
    <citation type="submission" date="2019-01" db="EMBL/GenBank/DDBJ databases">
        <authorList>
            <consortium name="Pathogen Informatics"/>
        </authorList>
    </citation>
    <scope>NUCLEOTIDE SEQUENCE [LARGE SCALE GENOMIC DNA]</scope>
    <source>
        <strain evidence="11 12">NCTC10146</strain>
    </source>
</reference>
<dbReference type="SUPFAM" id="SSF82866">
    <property type="entry name" value="Multidrug efflux transporter AcrB transmembrane domain"/>
    <property type="match status" value="2"/>
</dbReference>
<comment type="subcellular location">
    <subcellularLocation>
        <location evidence="1">Cell membrane</location>
        <topology evidence="1">Multi-pass membrane protein</topology>
    </subcellularLocation>
</comment>
<dbReference type="Pfam" id="PF02355">
    <property type="entry name" value="SecD_SecF_C"/>
    <property type="match status" value="1"/>
</dbReference>
<evidence type="ECO:0000256" key="6">
    <source>
        <dbReference type="ARBA" id="ARBA00022989"/>
    </source>
</evidence>
<dbReference type="Gene3D" id="1.20.1640.10">
    <property type="entry name" value="Multidrug efflux transporter AcrB transmembrane domain"/>
    <property type="match status" value="2"/>
</dbReference>
<feature type="transmembrane region" description="Helical" evidence="9">
    <location>
        <begin position="422"/>
        <end position="446"/>
    </location>
</feature>
<feature type="transmembrane region" description="Helical" evidence="9">
    <location>
        <begin position="519"/>
        <end position="541"/>
    </location>
</feature>
<feature type="transmembrane region" description="Helical" evidence="9">
    <location>
        <begin position="351"/>
        <end position="374"/>
    </location>
</feature>
<keyword evidence="2" id="KW-0813">Transport</keyword>
<feature type="transmembrane region" description="Helical" evidence="9">
    <location>
        <begin position="793"/>
        <end position="815"/>
    </location>
</feature>
<evidence type="ECO:0000256" key="1">
    <source>
        <dbReference type="ARBA" id="ARBA00004651"/>
    </source>
</evidence>
<evidence type="ECO:0000313" key="11">
    <source>
        <dbReference type="EMBL" id="VEU68774.1"/>
    </source>
</evidence>
<keyword evidence="7" id="KW-0811">Translocation</keyword>
<feature type="transmembrane region" description="Helical" evidence="9">
    <location>
        <begin position="682"/>
        <end position="701"/>
    </location>
</feature>
<dbReference type="NCBIfam" id="NF046001">
    <property type="entry name" value="SecDF_plasm"/>
    <property type="match status" value="1"/>
</dbReference>
<dbReference type="EMBL" id="LR215010">
    <property type="protein sequence ID" value="VEU68774.1"/>
    <property type="molecule type" value="Genomic_DNA"/>
</dbReference>
<accession>A0A449AQD2</accession>
<feature type="domain" description="Protein export membrane protein SecD/SecF C-terminal" evidence="10">
    <location>
        <begin position="656"/>
        <end position="817"/>
    </location>
</feature>